<dbReference type="PIRSF" id="PIRSF001892">
    <property type="entry name" value="CyaE"/>
    <property type="match status" value="1"/>
</dbReference>
<keyword evidence="4" id="KW-1134">Transmembrane beta strand</keyword>
<evidence type="ECO:0000256" key="5">
    <source>
        <dbReference type="ARBA" id="ARBA00022692"/>
    </source>
</evidence>
<evidence type="ECO:0000256" key="9">
    <source>
        <dbReference type="SAM" id="MobiDB-lite"/>
    </source>
</evidence>
<feature type="coiled-coil region" evidence="8">
    <location>
        <begin position="204"/>
        <end position="231"/>
    </location>
</feature>
<dbReference type="RefSeq" id="WP_281793304.1">
    <property type="nucleotide sequence ID" value="NZ_BSDR01000001.1"/>
</dbReference>
<dbReference type="EMBL" id="BSDR01000001">
    <property type="protein sequence ID" value="GLI34030.1"/>
    <property type="molecule type" value="Genomic_DNA"/>
</dbReference>
<accession>A0A9W6D4K8</accession>
<dbReference type="AlphaFoldDB" id="A0A9W6D4K8"/>
<reference evidence="10" key="1">
    <citation type="submission" date="2022-12" db="EMBL/GenBank/DDBJ databases">
        <title>Reference genome sequencing for broad-spectrum identification of bacterial and archaeal isolates by mass spectrometry.</title>
        <authorList>
            <person name="Sekiguchi Y."/>
            <person name="Tourlousse D.M."/>
        </authorList>
    </citation>
    <scope>NUCLEOTIDE SEQUENCE</scope>
    <source>
        <strain evidence="10">ASRB1</strain>
    </source>
</reference>
<evidence type="ECO:0000313" key="10">
    <source>
        <dbReference type="EMBL" id="GLI34030.1"/>
    </source>
</evidence>
<evidence type="ECO:0000256" key="8">
    <source>
        <dbReference type="SAM" id="Coils"/>
    </source>
</evidence>
<gene>
    <name evidence="10" type="primary">cyaE</name>
    <name evidence="10" type="ORF">DAMNIGENAA_14630</name>
</gene>
<dbReference type="PROSITE" id="PS51257">
    <property type="entry name" value="PROKAR_LIPOPROTEIN"/>
    <property type="match status" value="1"/>
</dbReference>
<dbReference type="PANTHER" id="PTHR30026:SF20">
    <property type="entry name" value="OUTER MEMBRANE PROTEIN TOLC"/>
    <property type="match status" value="1"/>
</dbReference>
<evidence type="ECO:0000256" key="2">
    <source>
        <dbReference type="ARBA" id="ARBA00007613"/>
    </source>
</evidence>
<comment type="subcellular location">
    <subcellularLocation>
        <location evidence="1">Cell outer membrane</location>
    </subcellularLocation>
</comment>
<dbReference type="InterPro" id="IPR003423">
    <property type="entry name" value="OMP_efflux"/>
</dbReference>
<feature type="region of interest" description="Disordered" evidence="9">
    <location>
        <begin position="41"/>
        <end position="68"/>
    </location>
</feature>
<keyword evidence="3" id="KW-0813">Transport</keyword>
<evidence type="ECO:0000256" key="4">
    <source>
        <dbReference type="ARBA" id="ARBA00022452"/>
    </source>
</evidence>
<dbReference type="Gene3D" id="1.20.1600.10">
    <property type="entry name" value="Outer membrane efflux proteins (OEP)"/>
    <property type="match status" value="1"/>
</dbReference>
<comment type="caution">
    <text evidence="10">The sequence shown here is derived from an EMBL/GenBank/DDBJ whole genome shotgun (WGS) entry which is preliminary data.</text>
</comment>
<dbReference type="InterPro" id="IPR051906">
    <property type="entry name" value="TolC-like"/>
</dbReference>
<protein>
    <submittedName>
        <fullName evidence="10">Protein CyaE</fullName>
    </submittedName>
</protein>
<proteinExistence type="inferred from homology"/>
<comment type="similarity">
    <text evidence="2">Belongs to the outer membrane factor (OMF) (TC 1.B.17) family.</text>
</comment>
<name>A0A9W6D4K8_9BACT</name>
<keyword evidence="7" id="KW-0998">Cell outer membrane</keyword>
<dbReference type="GO" id="GO:0009279">
    <property type="term" value="C:cell outer membrane"/>
    <property type="evidence" value="ECO:0007669"/>
    <property type="project" value="UniProtKB-SubCell"/>
</dbReference>
<dbReference type="PANTHER" id="PTHR30026">
    <property type="entry name" value="OUTER MEMBRANE PROTEIN TOLC"/>
    <property type="match status" value="1"/>
</dbReference>
<keyword evidence="5" id="KW-0812">Transmembrane</keyword>
<sequence length="486" mass="53401">MRHGTFGTGMYKWLLLCFVGGALTGCGAYYQPVVPPVESYLPSPPPERLHSPSDEAEMEAEEEPLEEIGEGRAAVSLETCVRIALDKNPSMRAAEAGVRVAKEGVGEARAPYFPDVGISTGYHRFQRHAFLPNGLTDIRSGIPSVIGPTDDWNGAVNSRFILFDSGERRAQLKSAMARQGVAEEEAARIQQDLAFNVHQTYYGLVAAMENRDVARKNLELAENHLHLAQERKAAGAVPKADVLRAQVEVADRRLALVRAENLVRITQGQLSTSMGLPVETHFEVDARPEEMISPQAIDLDAALGEAVHLRPEIKAALRRVASAGTAVESAKSAFGPKIKAEAGYGWRDSEFLPQDEEWLAGVFVELPLFTGFSRIHKLAGKKAELSKEEATARQVVLDVQREVWTAHSEFKEAYEAVQASEVLVKDAEEGMRTTQERYEVGAGTINDLLDAQTALARAETSRVEARWNYHIARSAFDRSIGRMAVE</sequence>
<dbReference type="Proteomes" id="UP001144372">
    <property type="component" value="Unassembled WGS sequence"/>
</dbReference>
<keyword evidence="11" id="KW-1185">Reference proteome</keyword>
<evidence type="ECO:0000256" key="7">
    <source>
        <dbReference type="ARBA" id="ARBA00023237"/>
    </source>
</evidence>
<evidence type="ECO:0000256" key="1">
    <source>
        <dbReference type="ARBA" id="ARBA00004442"/>
    </source>
</evidence>
<dbReference type="GO" id="GO:0015288">
    <property type="term" value="F:porin activity"/>
    <property type="evidence" value="ECO:0007669"/>
    <property type="project" value="TreeGrafter"/>
</dbReference>
<dbReference type="SUPFAM" id="SSF56954">
    <property type="entry name" value="Outer membrane efflux proteins (OEP)"/>
    <property type="match status" value="1"/>
</dbReference>
<evidence type="ECO:0000256" key="3">
    <source>
        <dbReference type="ARBA" id="ARBA00022448"/>
    </source>
</evidence>
<dbReference type="GO" id="GO:0015562">
    <property type="term" value="F:efflux transmembrane transporter activity"/>
    <property type="evidence" value="ECO:0007669"/>
    <property type="project" value="InterPro"/>
</dbReference>
<keyword evidence="6" id="KW-0472">Membrane</keyword>
<dbReference type="InterPro" id="IPR028351">
    <property type="entry name" value="CyaE"/>
</dbReference>
<organism evidence="10 11">
    <name type="scientific">Desulforhabdus amnigena</name>
    <dbReference type="NCBI Taxonomy" id="40218"/>
    <lineage>
        <taxon>Bacteria</taxon>
        <taxon>Pseudomonadati</taxon>
        <taxon>Thermodesulfobacteriota</taxon>
        <taxon>Syntrophobacteria</taxon>
        <taxon>Syntrophobacterales</taxon>
        <taxon>Syntrophobacteraceae</taxon>
        <taxon>Desulforhabdus</taxon>
    </lineage>
</organism>
<dbReference type="GO" id="GO:1990281">
    <property type="term" value="C:efflux pump complex"/>
    <property type="evidence" value="ECO:0007669"/>
    <property type="project" value="TreeGrafter"/>
</dbReference>
<feature type="compositionally biased region" description="Acidic residues" evidence="9">
    <location>
        <begin position="54"/>
        <end position="68"/>
    </location>
</feature>
<evidence type="ECO:0000256" key="6">
    <source>
        <dbReference type="ARBA" id="ARBA00023136"/>
    </source>
</evidence>
<evidence type="ECO:0000313" key="11">
    <source>
        <dbReference type="Proteomes" id="UP001144372"/>
    </source>
</evidence>
<dbReference type="Pfam" id="PF02321">
    <property type="entry name" value="OEP"/>
    <property type="match status" value="2"/>
</dbReference>
<keyword evidence="8" id="KW-0175">Coiled coil</keyword>